<dbReference type="PANTHER" id="PTHR43877">
    <property type="entry name" value="AMINOALKYLPHOSPHONATE N-ACETYLTRANSFERASE-RELATED-RELATED"/>
    <property type="match status" value="1"/>
</dbReference>
<dbReference type="RefSeq" id="WP_251412753.1">
    <property type="nucleotide sequence ID" value="NZ_JAMQGM010000020.1"/>
</dbReference>
<evidence type="ECO:0000313" key="4">
    <source>
        <dbReference type="EMBL" id="MCM2577645.1"/>
    </source>
</evidence>
<reference evidence="4" key="1">
    <citation type="journal article" date="2023" name="Int. J. Syst. Evol. Microbiol.">
        <title>Streptomyces meridianus sp. nov. isolated from brackish water of the Tagus estuary in Alcochete, Portugal.</title>
        <authorList>
            <person name="Santos J.D.N."/>
            <person name="Klimek D."/>
            <person name="Calusinska M."/>
            <person name="Lobo Da Cunha A."/>
            <person name="Catita J."/>
            <person name="Goncalves H."/>
            <person name="Gonzalez I."/>
            <person name="Reyes F."/>
            <person name="Lage O.M."/>
        </authorList>
    </citation>
    <scope>NUCLEOTIDE SEQUENCE</scope>
    <source>
        <strain evidence="4">MTZ3.1</strain>
    </source>
</reference>
<evidence type="ECO:0000259" key="3">
    <source>
        <dbReference type="PROSITE" id="PS51186"/>
    </source>
</evidence>
<dbReference type="InterPro" id="IPR016181">
    <property type="entry name" value="Acyl_CoA_acyltransferase"/>
</dbReference>
<evidence type="ECO:0000256" key="1">
    <source>
        <dbReference type="ARBA" id="ARBA00022679"/>
    </source>
</evidence>
<protein>
    <submittedName>
        <fullName evidence="4">GNAT family N-acetyltransferase</fullName>
    </submittedName>
</protein>
<dbReference type="PANTHER" id="PTHR43877:SF2">
    <property type="entry name" value="AMINOALKYLPHOSPHONATE N-ACETYLTRANSFERASE-RELATED"/>
    <property type="match status" value="1"/>
</dbReference>
<proteinExistence type="predicted"/>
<dbReference type="EMBL" id="JAMQGM010000020">
    <property type="protein sequence ID" value="MCM2577645.1"/>
    <property type="molecule type" value="Genomic_DNA"/>
</dbReference>
<dbReference type="SUPFAM" id="SSF55729">
    <property type="entry name" value="Acyl-CoA N-acyltransferases (Nat)"/>
    <property type="match status" value="1"/>
</dbReference>
<name>A0ABT0X523_9ACTN</name>
<feature type="domain" description="N-acetyltransferase" evidence="3">
    <location>
        <begin position="1"/>
        <end position="150"/>
    </location>
</feature>
<organism evidence="4 5">
    <name type="scientific">Streptomyces meridianus</name>
    <dbReference type="NCBI Taxonomy" id="2938945"/>
    <lineage>
        <taxon>Bacteria</taxon>
        <taxon>Bacillati</taxon>
        <taxon>Actinomycetota</taxon>
        <taxon>Actinomycetes</taxon>
        <taxon>Kitasatosporales</taxon>
        <taxon>Streptomycetaceae</taxon>
        <taxon>Streptomyces</taxon>
    </lineage>
</organism>
<gene>
    <name evidence="4" type="ORF">M1E25_09790</name>
</gene>
<dbReference type="Pfam" id="PF00583">
    <property type="entry name" value="Acetyltransf_1"/>
    <property type="match status" value="1"/>
</dbReference>
<keyword evidence="2" id="KW-0012">Acyltransferase</keyword>
<evidence type="ECO:0000256" key="2">
    <source>
        <dbReference type="ARBA" id="ARBA00023315"/>
    </source>
</evidence>
<accession>A0ABT0X523</accession>
<keyword evidence="1" id="KW-0808">Transferase</keyword>
<dbReference type="Proteomes" id="UP001167160">
    <property type="component" value="Unassembled WGS sequence"/>
</dbReference>
<keyword evidence="5" id="KW-1185">Reference proteome</keyword>
<dbReference type="CDD" id="cd04301">
    <property type="entry name" value="NAT_SF"/>
    <property type="match status" value="1"/>
</dbReference>
<comment type="caution">
    <text evidence="4">The sequence shown here is derived from an EMBL/GenBank/DDBJ whole genome shotgun (WGS) entry which is preliminary data.</text>
</comment>
<dbReference type="PROSITE" id="PS51186">
    <property type="entry name" value="GNAT"/>
    <property type="match status" value="1"/>
</dbReference>
<dbReference type="Gene3D" id="3.40.630.30">
    <property type="match status" value="1"/>
</dbReference>
<dbReference type="InterPro" id="IPR050832">
    <property type="entry name" value="Bact_Acetyltransf"/>
</dbReference>
<evidence type="ECO:0000313" key="5">
    <source>
        <dbReference type="Proteomes" id="UP001167160"/>
    </source>
</evidence>
<dbReference type="InterPro" id="IPR000182">
    <property type="entry name" value="GNAT_dom"/>
</dbReference>
<sequence>MRIEQVAWTDPDAEALRARQRAEIAEMYGTPDSESGVPPTASDIAAFFVGYDDRAAVGCAGLRDLGGGVGEVKRMYVDPGHRGTGAGARILGTLEDWARARGWTRLRLELGDRQPAALRFYVRCGYRRIPNFGHYAGVEGSLCFERKLMR</sequence>